<keyword evidence="1 2" id="KW-0143">Chaperone</keyword>
<sequence length="306" mass="32617">MEDARPQLDLVFARRLDRTILERRIFRWPFVLTRTFALERTPPCLLSVFLQTSSGAVHGEDDLRQRLHIRGGAAAYVTTQGASPVHRATPGQTSKESVGIRIEDDGHLEYVPEPRILFPGAALDQTIEVDCAPGGFALAADVFTIHDPAGEGRRFRSLRATTILRRGGDAPLLVDRVDIRGLGRGRTAAFAAFGSVYVLAPDGAAALMADVAAMLPGIPGLYGATSELPGDGTGFSVRLAGYDLRSVRTAVALTWSLSRQSRFGCKPSARGKDDAWSTKSDEDQLGGGSAVDDALARGGADARASS</sequence>
<accession>A0A916U7N4</accession>
<dbReference type="AlphaFoldDB" id="A0A916U7N4"/>
<comment type="similarity">
    <text evidence="2">Belongs to the UreD family.</text>
</comment>
<dbReference type="GO" id="GO:0016151">
    <property type="term" value="F:nickel cation binding"/>
    <property type="evidence" value="ECO:0007669"/>
    <property type="project" value="UniProtKB-UniRule"/>
</dbReference>
<comment type="subcellular location">
    <subcellularLocation>
        <location evidence="2">Cytoplasm</location>
    </subcellularLocation>
</comment>
<gene>
    <name evidence="2 4" type="primary">ureD</name>
    <name evidence="4" type="ORF">GCM10010994_20200</name>
</gene>
<comment type="caution">
    <text evidence="4">The sequence shown here is derived from an EMBL/GenBank/DDBJ whole genome shotgun (WGS) entry which is preliminary data.</text>
</comment>
<dbReference type="EMBL" id="BMGG01000003">
    <property type="protein sequence ID" value="GGC61564.1"/>
    <property type="molecule type" value="Genomic_DNA"/>
</dbReference>
<dbReference type="HAMAP" id="MF_01384">
    <property type="entry name" value="UreD"/>
    <property type="match status" value="1"/>
</dbReference>
<evidence type="ECO:0000256" key="2">
    <source>
        <dbReference type="HAMAP-Rule" id="MF_01384"/>
    </source>
</evidence>
<keyword evidence="2" id="KW-0996">Nickel insertion</keyword>
<evidence type="ECO:0000256" key="3">
    <source>
        <dbReference type="SAM" id="MobiDB-lite"/>
    </source>
</evidence>
<dbReference type="Pfam" id="PF01774">
    <property type="entry name" value="UreD"/>
    <property type="match status" value="1"/>
</dbReference>
<feature type="compositionally biased region" description="Basic and acidic residues" evidence="3">
    <location>
        <begin position="270"/>
        <end position="282"/>
    </location>
</feature>
<organism evidence="4 5">
    <name type="scientific">Chelatococcus reniformis</name>
    <dbReference type="NCBI Taxonomy" id="1494448"/>
    <lineage>
        <taxon>Bacteria</taxon>
        <taxon>Pseudomonadati</taxon>
        <taxon>Pseudomonadota</taxon>
        <taxon>Alphaproteobacteria</taxon>
        <taxon>Hyphomicrobiales</taxon>
        <taxon>Chelatococcaceae</taxon>
        <taxon>Chelatococcus</taxon>
    </lineage>
</organism>
<comment type="subunit">
    <text evidence="2">UreD, UreF and UreG form a complex that acts as a GTP-hydrolysis-dependent molecular chaperone, activating the urease apoprotein by helping to assemble the nickel containing metallocenter of UreC. The UreE protein probably delivers the nickel.</text>
</comment>
<keyword evidence="2" id="KW-0963">Cytoplasm</keyword>
<evidence type="ECO:0000313" key="5">
    <source>
        <dbReference type="Proteomes" id="UP000637002"/>
    </source>
</evidence>
<feature type="compositionally biased region" description="Low complexity" evidence="3">
    <location>
        <begin position="290"/>
        <end position="306"/>
    </location>
</feature>
<dbReference type="InterPro" id="IPR002669">
    <property type="entry name" value="UreD"/>
</dbReference>
<evidence type="ECO:0000256" key="1">
    <source>
        <dbReference type="ARBA" id="ARBA00023186"/>
    </source>
</evidence>
<reference evidence="4" key="1">
    <citation type="journal article" date="2014" name="Int. J. Syst. Evol. Microbiol.">
        <title>Complete genome sequence of Corynebacterium casei LMG S-19264T (=DSM 44701T), isolated from a smear-ripened cheese.</title>
        <authorList>
            <consortium name="US DOE Joint Genome Institute (JGI-PGF)"/>
            <person name="Walter F."/>
            <person name="Albersmeier A."/>
            <person name="Kalinowski J."/>
            <person name="Ruckert C."/>
        </authorList>
    </citation>
    <scope>NUCLEOTIDE SEQUENCE</scope>
    <source>
        <strain evidence="4">CGMCC 1.12919</strain>
    </source>
</reference>
<dbReference type="RefSeq" id="WP_188609020.1">
    <property type="nucleotide sequence ID" value="NZ_BMGG01000003.1"/>
</dbReference>
<feature type="region of interest" description="Disordered" evidence="3">
    <location>
        <begin position="263"/>
        <end position="306"/>
    </location>
</feature>
<evidence type="ECO:0000313" key="4">
    <source>
        <dbReference type="EMBL" id="GGC61564.1"/>
    </source>
</evidence>
<proteinExistence type="inferred from homology"/>
<reference evidence="4" key="2">
    <citation type="submission" date="2020-09" db="EMBL/GenBank/DDBJ databases">
        <authorList>
            <person name="Sun Q."/>
            <person name="Zhou Y."/>
        </authorList>
    </citation>
    <scope>NUCLEOTIDE SEQUENCE</scope>
    <source>
        <strain evidence="4">CGMCC 1.12919</strain>
    </source>
</reference>
<name>A0A916U7N4_9HYPH</name>
<keyword evidence="5" id="KW-1185">Reference proteome</keyword>
<dbReference type="Proteomes" id="UP000637002">
    <property type="component" value="Unassembled WGS sequence"/>
</dbReference>
<protein>
    <recommendedName>
        <fullName evidence="2">Urease accessory protein UreD</fullName>
    </recommendedName>
</protein>
<comment type="function">
    <text evidence="2">Required for maturation of urease via the functional incorporation of the urease nickel metallocenter.</text>
</comment>
<dbReference type="GO" id="GO:0005737">
    <property type="term" value="C:cytoplasm"/>
    <property type="evidence" value="ECO:0007669"/>
    <property type="project" value="UniProtKB-SubCell"/>
</dbReference>